<evidence type="ECO:0000313" key="3">
    <source>
        <dbReference type="Proteomes" id="UP000823877"/>
    </source>
</evidence>
<dbReference type="PROSITE" id="PS50921">
    <property type="entry name" value="ANTAR"/>
    <property type="match status" value="1"/>
</dbReference>
<dbReference type="InterPro" id="IPR011006">
    <property type="entry name" value="CheY-like_superfamily"/>
</dbReference>
<dbReference type="Gene3D" id="3.40.50.2300">
    <property type="match status" value="1"/>
</dbReference>
<reference evidence="2" key="1">
    <citation type="journal article" date="2021" name="PeerJ">
        <title>Extensive microbial diversity within the chicken gut microbiome revealed by metagenomics and culture.</title>
        <authorList>
            <person name="Gilroy R."/>
            <person name="Ravi A."/>
            <person name="Getino M."/>
            <person name="Pursley I."/>
            <person name="Horton D.L."/>
            <person name="Alikhan N.F."/>
            <person name="Baker D."/>
            <person name="Gharbi K."/>
            <person name="Hall N."/>
            <person name="Watson M."/>
            <person name="Adriaenssens E.M."/>
            <person name="Foster-Nyarko E."/>
            <person name="Jarju S."/>
            <person name="Secka A."/>
            <person name="Antonio M."/>
            <person name="Oren A."/>
            <person name="Chaudhuri R.R."/>
            <person name="La Ragione R."/>
            <person name="Hildebrand F."/>
            <person name="Pallen M.J."/>
        </authorList>
    </citation>
    <scope>NUCLEOTIDE SEQUENCE</scope>
    <source>
        <strain evidence="2">CHK188-16595</strain>
    </source>
</reference>
<comment type="caution">
    <text evidence="2">The sequence shown here is derived from an EMBL/GenBank/DDBJ whole genome shotgun (WGS) entry which is preliminary data.</text>
</comment>
<reference evidence="2" key="2">
    <citation type="submission" date="2021-04" db="EMBL/GenBank/DDBJ databases">
        <authorList>
            <person name="Gilroy R."/>
        </authorList>
    </citation>
    <scope>NUCLEOTIDE SEQUENCE</scope>
    <source>
        <strain evidence="2">CHK188-16595</strain>
    </source>
</reference>
<dbReference type="GO" id="GO:0003723">
    <property type="term" value="F:RNA binding"/>
    <property type="evidence" value="ECO:0007669"/>
    <property type="project" value="InterPro"/>
</dbReference>
<name>A0A9D2S8H3_9FIRM</name>
<dbReference type="Gene3D" id="1.10.10.10">
    <property type="entry name" value="Winged helix-like DNA-binding domain superfamily/Winged helix DNA-binding domain"/>
    <property type="match status" value="1"/>
</dbReference>
<protein>
    <submittedName>
        <fullName evidence="2">Response regulator</fullName>
    </submittedName>
</protein>
<dbReference type="Proteomes" id="UP000823877">
    <property type="component" value="Unassembled WGS sequence"/>
</dbReference>
<sequence>MKDIIVVYPKKETALSIRSLIEKSGFHVSHVCALGSSALEIAQEKQNGVIVCPFVMRDISAAELAEQVPQGFDIIALSNSGSEQYMGNLITLPVPMDRNDFLNTVHMLASSRSSFTRRTGADGEYISKAKEALISLKGMSESQAHKFLQQESMKSGKKISAVAMDILDRLT</sequence>
<dbReference type="InterPro" id="IPR005561">
    <property type="entry name" value="ANTAR"/>
</dbReference>
<evidence type="ECO:0000259" key="1">
    <source>
        <dbReference type="PROSITE" id="PS50921"/>
    </source>
</evidence>
<organism evidence="2 3">
    <name type="scientific">Candidatus Eubacterium faecale</name>
    <dbReference type="NCBI Taxonomy" id="2838568"/>
    <lineage>
        <taxon>Bacteria</taxon>
        <taxon>Bacillati</taxon>
        <taxon>Bacillota</taxon>
        <taxon>Clostridia</taxon>
        <taxon>Eubacteriales</taxon>
        <taxon>Eubacteriaceae</taxon>
        <taxon>Eubacterium</taxon>
    </lineage>
</organism>
<gene>
    <name evidence="2" type="ORF">IAA37_04145</name>
</gene>
<dbReference type="SUPFAM" id="SSF52172">
    <property type="entry name" value="CheY-like"/>
    <property type="match status" value="1"/>
</dbReference>
<feature type="domain" description="ANTAR" evidence="1">
    <location>
        <begin position="106"/>
        <end position="167"/>
    </location>
</feature>
<dbReference type="InterPro" id="IPR036388">
    <property type="entry name" value="WH-like_DNA-bd_sf"/>
</dbReference>
<proteinExistence type="predicted"/>
<dbReference type="Pfam" id="PF03861">
    <property type="entry name" value="ANTAR"/>
    <property type="match status" value="1"/>
</dbReference>
<dbReference type="EMBL" id="DWXN01000009">
    <property type="protein sequence ID" value="HJB74848.1"/>
    <property type="molecule type" value="Genomic_DNA"/>
</dbReference>
<evidence type="ECO:0000313" key="2">
    <source>
        <dbReference type="EMBL" id="HJB74848.1"/>
    </source>
</evidence>
<accession>A0A9D2S8H3</accession>
<dbReference type="SMART" id="SM01012">
    <property type="entry name" value="ANTAR"/>
    <property type="match status" value="1"/>
</dbReference>
<dbReference type="AlphaFoldDB" id="A0A9D2S8H3"/>